<dbReference type="SUPFAM" id="SSF55205">
    <property type="entry name" value="EPT/RTPC-like"/>
    <property type="match status" value="1"/>
</dbReference>
<dbReference type="GeneID" id="106807925"/>
<feature type="domain" description="RNA 3'-terminal phosphate cyclase" evidence="2">
    <location>
        <begin position="39"/>
        <end position="96"/>
    </location>
</feature>
<keyword evidence="3" id="KW-1185">Reference proteome</keyword>
<dbReference type="PANTHER" id="PTHR11096">
    <property type="entry name" value="RNA 3' TERMINAL PHOSPHATE CYCLASE"/>
    <property type="match status" value="1"/>
</dbReference>
<dbReference type="Gene3D" id="3.65.10.20">
    <property type="entry name" value="RNA 3'-terminal phosphate cyclase domain"/>
    <property type="match status" value="1"/>
</dbReference>
<protein>
    <recommendedName>
        <fullName evidence="1">RNA 3'-terminal phosphate cyclase</fullName>
    </recommendedName>
</protein>
<evidence type="ECO:0000313" key="4">
    <source>
        <dbReference type="RefSeq" id="XP_014665925.1"/>
    </source>
</evidence>
<dbReference type="InterPro" id="IPR013792">
    <property type="entry name" value="RNA3'P_cycl/enolpyr_Trfase_a/b"/>
</dbReference>
<dbReference type="Proteomes" id="UP000695022">
    <property type="component" value="Unplaced"/>
</dbReference>
<accession>A0ABM1E154</accession>
<dbReference type="PANTHER" id="PTHR11096:SF0">
    <property type="entry name" value="RNA 3'-TERMINAL PHOSPHATE CYCLASE"/>
    <property type="match status" value="1"/>
</dbReference>
<gene>
    <name evidence="4" type="primary">LOC106807925</name>
</gene>
<name>A0ABM1E154_PRICU</name>
<evidence type="ECO:0000313" key="3">
    <source>
        <dbReference type="Proteomes" id="UP000695022"/>
    </source>
</evidence>
<dbReference type="RefSeq" id="XP_014665925.1">
    <property type="nucleotide sequence ID" value="XM_014810439.1"/>
</dbReference>
<dbReference type="SUPFAM" id="SSF52913">
    <property type="entry name" value="RNA 3'-terminal phosphate cyclase, RPTC, insert domain"/>
    <property type="match status" value="1"/>
</dbReference>
<sequence>MSMHLSIVAETTTGCRFGGSALGKRGVEAHEVGQEAAQQLLSNLKHGGCVDEHLQDQLIIFMALAKGKSLVRSGPITLHTKTAIFVTELLLKDKVKFNITQDGETNIVECEGVGL</sequence>
<evidence type="ECO:0000259" key="2">
    <source>
        <dbReference type="Pfam" id="PF01137"/>
    </source>
</evidence>
<dbReference type="InterPro" id="IPR036553">
    <property type="entry name" value="RPTC_insert"/>
</dbReference>
<dbReference type="InterPro" id="IPR037136">
    <property type="entry name" value="RNA3'_phos_cyclase_dom_sf"/>
</dbReference>
<reference evidence="4" key="1">
    <citation type="submission" date="2025-08" db="UniProtKB">
        <authorList>
            <consortium name="RefSeq"/>
        </authorList>
    </citation>
    <scope>IDENTIFICATION</scope>
</reference>
<proteinExistence type="predicted"/>
<evidence type="ECO:0000256" key="1">
    <source>
        <dbReference type="ARBA" id="ARBA00021428"/>
    </source>
</evidence>
<organism evidence="3 4">
    <name type="scientific">Priapulus caudatus</name>
    <name type="common">Priapulid worm</name>
    <dbReference type="NCBI Taxonomy" id="37621"/>
    <lineage>
        <taxon>Eukaryota</taxon>
        <taxon>Metazoa</taxon>
        <taxon>Ecdysozoa</taxon>
        <taxon>Scalidophora</taxon>
        <taxon>Priapulida</taxon>
        <taxon>Priapulimorpha</taxon>
        <taxon>Priapulimorphida</taxon>
        <taxon>Priapulidae</taxon>
        <taxon>Priapulus</taxon>
    </lineage>
</organism>
<dbReference type="InterPro" id="IPR000228">
    <property type="entry name" value="RNA3'_term_phos_cyc"/>
</dbReference>
<dbReference type="InterPro" id="IPR023797">
    <property type="entry name" value="RNA3'_phos_cyclase_dom"/>
</dbReference>
<dbReference type="Pfam" id="PF01137">
    <property type="entry name" value="RTC"/>
    <property type="match status" value="1"/>
</dbReference>